<dbReference type="InterPro" id="IPR000782">
    <property type="entry name" value="FAS1_domain"/>
</dbReference>
<feature type="domain" description="FAS1" evidence="1">
    <location>
        <begin position="1"/>
        <end position="39"/>
    </location>
</feature>
<dbReference type="Pfam" id="PF02469">
    <property type="entry name" value="Fasciclin"/>
    <property type="match status" value="2"/>
</dbReference>
<comment type="caution">
    <text evidence="2">The sequence shown here is derived from an EMBL/GenBank/DDBJ whole genome shotgun (WGS) entry which is preliminary data.</text>
</comment>
<dbReference type="InterPro" id="IPR036378">
    <property type="entry name" value="FAS1_dom_sf"/>
</dbReference>
<dbReference type="SMART" id="SM00554">
    <property type="entry name" value="FAS1"/>
    <property type="match status" value="2"/>
</dbReference>
<feature type="domain" description="FAS1" evidence="1">
    <location>
        <begin position="43"/>
        <end position="176"/>
    </location>
</feature>
<dbReference type="Proteomes" id="UP001497497">
    <property type="component" value="Unassembled WGS sequence"/>
</dbReference>
<protein>
    <recommendedName>
        <fullName evidence="1">FAS1 domain-containing protein</fullName>
    </recommendedName>
</protein>
<organism evidence="2 3">
    <name type="scientific">Lymnaea stagnalis</name>
    <name type="common">Great pond snail</name>
    <name type="synonym">Helix stagnalis</name>
    <dbReference type="NCBI Taxonomy" id="6523"/>
    <lineage>
        <taxon>Eukaryota</taxon>
        <taxon>Metazoa</taxon>
        <taxon>Spiralia</taxon>
        <taxon>Lophotrochozoa</taxon>
        <taxon>Mollusca</taxon>
        <taxon>Gastropoda</taxon>
        <taxon>Heterobranchia</taxon>
        <taxon>Euthyneura</taxon>
        <taxon>Panpulmonata</taxon>
        <taxon>Hygrophila</taxon>
        <taxon>Lymnaeoidea</taxon>
        <taxon>Lymnaeidae</taxon>
        <taxon>Lymnaea</taxon>
    </lineage>
</organism>
<proteinExistence type="predicted"/>
<dbReference type="PROSITE" id="PS50213">
    <property type="entry name" value="FAS1"/>
    <property type="match status" value="3"/>
</dbReference>
<feature type="domain" description="FAS1" evidence="1">
    <location>
        <begin position="180"/>
        <end position="314"/>
    </location>
</feature>
<dbReference type="SUPFAM" id="SSF82153">
    <property type="entry name" value="FAS1 domain"/>
    <property type="match status" value="2"/>
</dbReference>
<dbReference type="EMBL" id="CAXITT010000001">
    <property type="protein sequence ID" value="CAL1526035.1"/>
    <property type="molecule type" value="Genomic_DNA"/>
</dbReference>
<dbReference type="PANTHER" id="PTHR10900:SF77">
    <property type="entry name" value="FI19380P1"/>
    <property type="match status" value="1"/>
</dbReference>
<dbReference type="AlphaFoldDB" id="A0AAV2GX61"/>
<reference evidence="2 3" key="1">
    <citation type="submission" date="2024-04" db="EMBL/GenBank/DDBJ databases">
        <authorList>
            <consortium name="Genoscope - CEA"/>
            <person name="William W."/>
        </authorList>
    </citation>
    <scope>NUCLEOTIDE SEQUENCE [LARGE SCALE GENOMIC DNA]</scope>
</reference>
<dbReference type="FunFam" id="2.30.180.10:FF:000032">
    <property type="entry name" value="Fasciclin domain-containing protein, putative"/>
    <property type="match status" value="2"/>
</dbReference>
<gene>
    <name evidence="2" type="ORF">GSLYS_00000212001</name>
</gene>
<sequence>MILSPHPSHPQTVTADGVNITTRNIPVSHGAVHGIDGVLVVPTASVAQIAFSRADLTQFASLLVQANLVNFITGMSTNHFTIFAPTDAAFAKLPAGALDALKADPDKLEDILDYHVVLNTAFHGNQQDQNLKTANNLTVRINSYPIVHVVAVDGINITIRNLRVVDGYVQGIDTILTPPVGNIVDIGTNKPEISTFESLIAQANLTNYFTSDHSTTIFAPNNDAFKKLSQQTLDYLSSHPADLAEVLKYHLVKQLSLYSIGMKHALTVPTSDQHKDNLMILEDGSGGLKVNHASIVERDIGSVNGVVHVIDNLLIPVRVQVAIADSGIVIG</sequence>
<dbReference type="Gene3D" id="2.30.180.10">
    <property type="entry name" value="FAS1 domain"/>
    <property type="match status" value="2"/>
</dbReference>
<accession>A0AAV2GX61</accession>
<evidence type="ECO:0000313" key="3">
    <source>
        <dbReference type="Proteomes" id="UP001497497"/>
    </source>
</evidence>
<name>A0AAV2GX61_LYMST</name>
<dbReference type="InterPro" id="IPR050904">
    <property type="entry name" value="Adhesion/Biosynth-related"/>
</dbReference>
<dbReference type="GO" id="GO:0005615">
    <property type="term" value="C:extracellular space"/>
    <property type="evidence" value="ECO:0007669"/>
    <property type="project" value="TreeGrafter"/>
</dbReference>
<dbReference type="PANTHER" id="PTHR10900">
    <property type="entry name" value="PERIOSTIN-RELATED"/>
    <property type="match status" value="1"/>
</dbReference>
<evidence type="ECO:0000313" key="2">
    <source>
        <dbReference type="EMBL" id="CAL1526035.1"/>
    </source>
</evidence>
<evidence type="ECO:0000259" key="1">
    <source>
        <dbReference type="PROSITE" id="PS50213"/>
    </source>
</evidence>
<keyword evidence="3" id="KW-1185">Reference proteome</keyword>